<dbReference type="PROSITE" id="PS00552">
    <property type="entry name" value="HTH_MERR_1"/>
    <property type="match status" value="1"/>
</dbReference>
<name>A0A1H7IV61_9ACTN</name>
<evidence type="ECO:0000313" key="6">
    <source>
        <dbReference type="EMBL" id="SEK66134.1"/>
    </source>
</evidence>
<dbReference type="CDD" id="cd01106">
    <property type="entry name" value="HTH_TipAL-Mta"/>
    <property type="match status" value="1"/>
</dbReference>
<dbReference type="Pfam" id="PF00376">
    <property type="entry name" value="MerR"/>
    <property type="match status" value="1"/>
</dbReference>
<dbReference type="InterPro" id="IPR000551">
    <property type="entry name" value="MerR-type_HTH_dom"/>
</dbReference>
<proteinExistence type="predicted"/>
<organism evidence="6 7">
    <name type="scientific">Nonomuraea pusilla</name>
    <dbReference type="NCBI Taxonomy" id="46177"/>
    <lineage>
        <taxon>Bacteria</taxon>
        <taxon>Bacillati</taxon>
        <taxon>Actinomycetota</taxon>
        <taxon>Actinomycetes</taxon>
        <taxon>Streptosporangiales</taxon>
        <taxon>Streptosporangiaceae</taxon>
        <taxon>Nonomuraea</taxon>
    </lineage>
</organism>
<dbReference type="GO" id="GO:0003677">
    <property type="term" value="F:DNA binding"/>
    <property type="evidence" value="ECO:0007669"/>
    <property type="project" value="UniProtKB-KW"/>
</dbReference>
<dbReference type="STRING" id="46177.SAMN05660976_00938"/>
<dbReference type="InterPro" id="IPR009061">
    <property type="entry name" value="DNA-bd_dom_put_sf"/>
</dbReference>
<dbReference type="SUPFAM" id="SSF89082">
    <property type="entry name" value="Antibiotic binding domain of TipA-like multidrug resistance regulators"/>
    <property type="match status" value="1"/>
</dbReference>
<dbReference type="SUPFAM" id="SSF46955">
    <property type="entry name" value="Putative DNA-binding domain"/>
    <property type="match status" value="1"/>
</dbReference>
<evidence type="ECO:0000256" key="1">
    <source>
        <dbReference type="ARBA" id="ARBA00023015"/>
    </source>
</evidence>
<evidence type="ECO:0000256" key="3">
    <source>
        <dbReference type="ARBA" id="ARBA00023159"/>
    </source>
</evidence>
<evidence type="ECO:0000313" key="7">
    <source>
        <dbReference type="Proteomes" id="UP000198953"/>
    </source>
</evidence>
<keyword evidence="1" id="KW-0805">Transcription regulation</keyword>
<reference evidence="6 7" key="1">
    <citation type="submission" date="2016-10" db="EMBL/GenBank/DDBJ databases">
        <authorList>
            <person name="de Groot N.N."/>
        </authorList>
    </citation>
    <scope>NUCLEOTIDE SEQUENCE [LARGE SCALE GENOMIC DNA]</scope>
    <source>
        <strain evidence="6 7">DSM 43357</strain>
    </source>
</reference>
<dbReference type="Proteomes" id="UP000198953">
    <property type="component" value="Unassembled WGS sequence"/>
</dbReference>
<accession>A0A1H7IV61</accession>
<dbReference type="SMART" id="SM00422">
    <property type="entry name" value="HTH_MERR"/>
    <property type="match status" value="1"/>
</dbReference>
<gene>
    <name evidence="6" type="ORF">SAMN05660976_00938</name>
</gene>
<dbReference type="PROSITE" id="PS50937">
    <property type="entry name" value="HTH_MERR_2"/>
    <property type="match status" value="1"/>
</dbReference>
<dbReference type="PANTHER" id="PTHR30204:SF90">
    <property type="entry name" value="HTH-TYPE TRANSCRIPTIONAL ACTIVATOR MTA"/>
    <property type="match status" value="1"/>
</dbReference>
<dbReference type="InterPro" id="IPR012925">
    <property type="entry name" value="TipAS_dom"/>
</dbReference>
<feature type="domain" description="HTH merR-type" evidence="5">
    <location>
        <begin position="1"/>
        <end position="67"/>
    </location>
</feature>
<dbReference type="InterPro" id="IPR047057">
    <property type="entry name" value="MerR_fam"/>
</dbReference>
<dbReference type="Gene3D" id="1.10.490.50">
    <property type="entry name" value="Antibiotic binding domain of TipA-like multidrug resistance regulators"/>
    <property type="match status" value="1"/>
</dbReference>
<dbReference type="PANTHER" id="PTHR30204">
    <property type="entry name" value="REDOX-CYCLING DRUG-SENSING TRANSCRIPTIONAL ACTIVATOR SOXR"/>
    <property type="match status" value="1"/>
</dbReference>
<keyword evidence="2 6" id="KW-0238">DNA-binding</keyword>
<protein>
    <submittedName>
        <fullName evidence="6">DNA-binding transcriptional regulator, MerR family</fullName>
    </submittedName>
</protein>
<dbReference type="Pfam" id="PF07739">
    <property type="entry name" value="TipAS"/>
    <property type="match status" value="1"/>
</dbReference>
<evidence type="ECO:0000259" key="5">
    <source>
        <dbReference type="PROSITE" id="PS50937"/>
    </source>
</evidence>
<dbReference type="GO" id="GO:0003700">
    <property type="term" value="F:DNA-binding transcription factor activity"/>
    <property type="evidence" value="ECO:0007669"/>
    <property type="project" value="InterPro"/>
</dbReference>
<dbReference type="Gene3D" id="1.10.1660.10">
    <property type="match status" value="1"/>
</dbReference>
<sequence>MGVVAELAGVSVRTLHHYDEIGLLEPTGRNAAGYRIYSADDLRVLRRILFYRELDFDLDTIGAILADPARTDVDRLNEQRRLLTARMERHRAMLASIDRELNARSLGLTLTPKERLEVFGSTRLEDGAARAEQRWGGSDLWRQRQERASRYSADDWHEIRGEQSAIHQRLLDAMRAGVPATNPAVMDLAEEHRRHLHRRFHDCDHDTHRALAASYLANERVGLNFDDVAPGLSRYVHDAIVANADRAAR</sequence>
<keyword evidence="7" id="KW-1185">Reference proteome</keyword>
<keyword evidence="3" id="KW-0010">Activator</keyword>
<keyword evidence="4" id="KW-0804">Transcription</keyword>
<evidence type="ECO:0000256" key="4">
    <source>
        <dbReference type="ARBA" id="ARBA00023163"/>
    </source>
</evidence>
<dbReference type="AlphaFoldDB" id="A0A1H7IV61"/>
<evidence type="ECO:0000256" key="2">
    <source>
        <dbReference type="ARBA" id="ARBA00023125"/>
    </source>
</evidence>
<dbReference type="EMBL" id="FOBF01000002">
    <property type="protein sequence ID" value="SEK66134.1"/>
    <property type="molecule type" value="Genomic_DNA"/>
</dbReference>
<dbReference type="InterPro" id="IPR036244">
    <property type="entry name" value="TipA-like_antibiotic-bd"/>
</dbReference>